<gene>
    <name evidence="1" type="ORF">GGR89_002090</name>
</gene>
<dbReference type="EMBL" id="JAATJB010000005">
    <property type="protein sequence ID" value="NJB97775.1"/>
    <property type="molecule type" value="Genomic_DNA"/>
</dbReference>
<keyword evidence="2" id="KW-1185">Reference proteome</keyword>
<comment type="caution">
    <text evidence="1">The sequence shown here is derived from an EMBL/GenBank/DDBJ whole genome shotgun (WGS) entry which is preliminary data.</text>
</comment>
<dbReference type="AlphaFoldDB" id="A0A7X5Y0Y8"/>
<organism evidence="1 2">
    <name type="scientific">Sphingomonas trueperi</name>
    <dbReference type="NCBI Taxonomy" id="53317"/>
    <lineage>
        <taxon>Bacteria</taxon>
        <taxon>Pseudomonadati</taxon>
        <taxon>Pseudomonadota</taxon>
        <taxon>Alphaproteobacteria</taxon>
        <taxon>Sphingomonadales</taxon>
        <taxon>Sphingomonadaceae</taxon>
        <taxon>Sphingomonas</taxon>
    </lineage>
</organism>
<evidence type="ECO:0000313" key="1">
    <source>
        <dbReference type="EMBL" id="NJB97775.1"/>
    </source>
</evidence>
<proteinExistence type="predicted"/>
<evidence type="ECO:0000313" key="2">
    <source>
        <dbReference type="Proteomes" id="UP000531251"/>
    </source>
</evidence>
<dbReference type="Proteomes" id="UP000531251">
    <property type="component" value="Unassembled WGS sequence"/>
</dbReference>
<accession>A0A7X5Y0Y8</accession>
<protein>
    <submittedName>
        <fullName evidence="1">Uncharacterized protein</fullName>
    </submittedName>
</protein>
<name>A0A7X5Y0Y8_9SPHN</name>
<dbReference type="RefSeq" id="WP_164521827.1">
    <property type="nucleotide sequence ID" value="NZ_BAAADY010000006.1"/>
</dbReference>
<sequence>MAIALLTERDIERYGNNLSRCYRIETSAEFDNLLHMIDKADAALIARSRDRTS</sequence>
<reference evidence="1 2" key="1">
    <citation type="submission" date="2020-03" db="EMBL/GenBank/DDBJ databases">
        <title>Genomic Encyclopedia of Type Strains, Phase IV (KMG-IV): sequencing the most valuable type-strain genomes for metagenomic binning, comparative biology and taxonomic classification.</title>
        <authorList>
            <person name="Goeker M."/>
        </authorList>
    </citation>
    <scope>NUCLEOTIDE SEQUENCE [LARGE SCALE GENOMIC DNA]</scope>
    <source>
        <strain evidence="1 2">DSM 7225</strain>
    </source>
</reference>